<evidence type="ECO:0000256" key="1">
    <source>
        <dbReference type="PIRSR" id="PIRSR001359-1"/>
    </source>
</evidence>
<keyword evidence="2 3" id="KW-0862">Zinc</keyword>
<name>A0A9W9PP88_9EURO</name>
<comment type="function">
    <text evidence="3">Catalyzes the aldol condensation of dihydroxyacetone phosphate (DHAP or glycerone-phosphate) with glyceraldehyde 3-phosphate (G3P) to form fructose 1,6-bisphosphate (FBP) in gluconeogenesis and the reverse reaction in glycolysis.</text>
</comment>
<keyword evidence="2 3" id="KW-0479">Metal-binding</keyword>
<dbReference type="GO" id="GO:0004332">
    <property type="term" value="F:fructose-bisphosphate aldolase activity"/>
    <property type="evidence" value="ECO:0007669"/>
    <property type="project" value="UniProtKB-EC"/>
</dbReference>
<accession>A0A9W9PP88</accession>
<sequence length="284" mass="31564">MSWRNSNQTHQILTAAEKGTYGVLAAIVYNVEHITAFVQAAEQRRSPLIIQLFPSSLKQTPSLVFAAAAAAKSASVPISIHLDHAQDYDQIKYVADNLPFDSIMVDMSHYEKKENLEKTRVLREYCHTRRISVEAETGRIEGGEDGIMDTGDLGGILTNSEDVEEFIEAGIDFLAPSVGNLHGDYGSRGPQLDMERLERIFSTMNGRVRLVLHGTNDFSPELTQECIRAGVTKINVNKLVLDPWLDNLRANATRPFTELMSQGILLLAEEMERWMDIVGSSGKA</sequence>
<comment type="cofactor">
    <cofactor evidence="2 3">
        <name>Zn(2+)</name>
        <dbReference type="ChEBI" id="CHEBI:29105"/>
    </cofactor>
    <text evidence="2 3">Binds 2 Zn(2+) ions per subunit. One is catalytic and the other provides a structural contribution.</text>
</comment>
<dbReference type="GO" id="GO:0008270">
    <property type="term" value="F:zinc ion binding"/>
    <property type="evidence" value="ECO:0007669"/>
    <property type="project" value="UniProtKB-UniRule"/>
</dbReference>
<proteinExistence type="inferred from homology"/>
<dbReference type="EC" id="4.1.2.13" evidence="3"/>
<dbReference type="PIRSF" id="PIRSF001359">
    <property type="entry name" value="F_bP_aldolase_II"/>
    <property type="match status" value="1"/>
</dbReference>
<protein>
    <recommendedName>
        <fullName evidence="3">Fructose-bisphosphate aldolase</fullName>
        <shortName evidence="3">FBP aldolase</shortName>
        <ecNumber evidence="3">4.1.2.13</ecNumber>
    </recommendedName>
</protein>
<dbReference type="SUPFAM" id="SSF51569">
    <property type="entry name" value="Aldolase"/>
    <property type="match status" value="1"/>
</dbReference>
<feature type="binding site" evidence="2">
    <location>
        <position position="84"/>
    </location>
    <ligand>
        <name>Zn(2+)</name>
        <dbReference type="ChEBI" id="CHEBI:29105"/>
        <label>1</label>
        <note>catalytic</note>
    </ligand>
</feature>
<evidence type="ECO:0000256" key="3">
    <source>
        <dbReference type="RuleBase" id="RU366023"/>
    </source>
</evidence>
<comment type="catalytic activity">
    <reaction evidence="3">
        <text>beta-D-fructose 1,6-bisphosphate = D-glyceraldehyde 3-phosphate + dihydroxyacetone phosphate</text>
        <dbReference type="Rhea" id="RHEA:14729"/>
        <dbReference type="ChEBI" id="CHEBI:32966"/>
        <dbReference type="ChEBI" id="CHEBI:57642"/>
        <dbReference type="ChEBI" id="CHEBI:59776"/>
        <dbReference type="EC" id="4.1.2.13"/>
    </reaction>
</comment>
<comment type="caution">
    <text evidence="4">The sequence shown here is derived from an EMBL/GenBank/DDBJ whole genome shotgun (WGS) entry which is preliminary data.</text>
</comment>
<dbReference type="GO" id="GO:0006096">
    <property type="term" value="P:glycolytic process"/>
    <property type="evidence" value="ECO:0007669"/>
    <property type="project" value="UniProtKB-KW"/>
</dbReference>
<feature type="binding site" evidence="2">
    <location>
        <position position="182"/>
    </location>
    <ligand>
        <name>Zn(2+)</name>
        <dbReference type="ChEBI" id="CHEBI:29105"/>
        <label>1</label>
        <note>catalytic</note>
    </ligand>
</feature>
<dbReference type="InterPro" id="IPR050246">
    <property type="entry name" value="Class_II_FBP_aldolase"/>
</dbReference>
<dbReference type="Pfam" id="PF01116">
    <property type="entry name" value="F_bP_aldolase"/>
    <property type="match status" value="1"/>
</dbReference>
<feature type="active site" description="Proton donor" evidence="1">
    <location>
        <position position="83"/>
    </location>
</feature>
<dbReference type="PANTHER" id="PTHR30304">
    <property type="entry name" value="D-TAGATOSE-1,6-BISPHOSPHATE ALDOLASE"/>
    <property type="match status" value="1"/>
</dbReference>
<dbReference type="OrthoDB" id="2558351at2759"/>
<dbReference type="InterPro" id="IPR000771">
    <property type="entry name" value="FBA_II"/>
</dbReference>
<evidence type="ECO:0000256" key="2">
    <source>
        <dbReference type="PIRSR" id="PIRSR001359-3"/>
    </source>
</evidence>
<feature type="binding site" evidence="2">
    <location>
        <position position="136"/>
    </location>
    <ligand>
        <name>Zn(2+)</name>
        <dbReference type="ChEBI" id="CHEBI:29105"/>
        <label>2</label>
    </ligand>
</feature>
<dbReference type="InterPro" id="IPR013785">
    <property type="entry name" value="Aldolase_TIM"/>
</dbReference>
<comment type="pathway">
    <text evidence="3">Carbohydrate degradation; glycolysis; D-glyceraldehyde 3-phosphate and glycerone phosphate from D-glucose: step 4/4.</text>
</comment>
<organism evidence="4 5">
    <name type="scientific">Penicillium atrosanguineum</name>
    <dbReference type="NCBI Taxonomy" id="1132637"/>
    <lineage>
        <taxon>Eukaryota</taxon>
        <taxon>Fungi</taxon>
        <taxon>Dikarya</taxon>
        <taxon>Ascomycota</taxon>
        <taxon>Pezizomycotina</taxon>
        <taxon>Eurotiomycetes</taxon>
        <taxon>Eurotiomycetidae</taxon>
        <taxon>Eurotiales</taxon>
        <taxon>Aspergillaceae</taxon>
        <taxon>Penicillium</taxon>
    </lineage>
</organism>
<dbReference type="PANTHER" id="PTHR30304:SF0">
    <property type="entry name" value="D-TAGATOSE-1,6-BISPHOSPHATE ALDOLASE SUBUNIT GATY-RELATED"/>
    <property type="match status" value="1"/>
</dbReference>
<keyword evidence="3" id="KW-0456">Lyase</keyword>
<dbReference type="Proteomes" id="UP001147746">
    <property type="component" value="Unassembled WGS sequence"/>
</dbReference>
<dbReference type="EMBL" id="JAPZBO010000010">
    <property type="protein sequence ID" value="KAJ5300013.1"/>
    <property type="molecule type" value="Genomic_DNA"/>
</dbReference>
<keyword evidence="5" id="KW-1185">Reference proteome</keyword>
<gene>
    <name evidence="4" type="ORF">N7476_011570</name>
</gene>
<dbReference type="CDD" id="cd00947">
    <property type="entry name" value="TBP_aldolase_IIB"/>
    <property type="match status" value="1"/>
</dbReference>
<comment type="similarity">
    <text evidence="3">Belongs to the class II fructose-bisphosphate aldolase family.</text>
</comment>
<reference evidence="4" key="1">
    <citation type="submission" date="2022-12" db="EMBL/GenBank/DDBJ databases">
        <authorList>
            <person name="Petersen C."/>
        </authorList>
    </citation>
    <scope>NUCLEOTIDE SEQUENCE</scope>
    <source>
        <strain evidence="4">IBT 21472</strain>
    </source>
</reference>
<evidence type="ECO:0000313" key="5">
    <source>
        <dbReference type="Proteomes" id="UP001147746"/>
    </source>
</evidence>
<keyword evidence="3" id="KW-0324">Glycolysis</keyword>
<dbReference type="AlphaFoldDB" id="A0A9W9PP88"/>
<feature type="binding site" evidence="2">
    <location>
        <position position="106"/>
    </location>
    <ligand>
        <name>Zn(2+)</name>
        <dbReference type="ChEBI" id="CHEBI:29105"/>
        <label>2</label>
    </ligand>
</feature>
<dbReference type="Gene3D" id="3.20.20.70">
    <property type="entry name" value="Aldolase class I"/>
    <property type="match status" value="1"/>
</dbReference>
<evidence type="ECO:0000313" key="4">
    <source>
        <dbReference type="EMBL" id="KAJ5300013.1"/>
    </source>
</evidence>
<feature type="binding site" evidence="2">
    <location>
        <position position="213"/>
    </location>
    <ligand>
        <name>Zn(2+)</name>
        <dbReference type="ChEBI" id="CHEBI:29105"/>
        <label>1</label>
        <note>catalytic</note>
    </ligand>
</feature>
<reference evidence="4" key="2">
    <citation type="journal article" date="2023" name="IMA Fungus">
        <title>Comparative genomic study of the Penicillium genus elucidates a diverse pangenome and 15 lateral gene transfer events.</title>
        <authorList>
            <person name="Petersen C."/>
            <person name="Sorensen T."/>
            <person name="Nielsen M.R."/>
            <person name="Sondergaard T.E."/>
            <person name="Sorensen J.L."/>
            <person name="Fitzpatrick D.A."/>
            <person name="Frisvad J.C."/>
            <person name="Nielsen K.L."/>
        </authorList>
    </citation>
    <scope>NUCLEOTIDE SEQUENCE</scope>
    <source>
        <strain evidence="4">IBT 21472</strain>
    </source>
</reference>